<dbReference type="EMBL" id="JACMSC010000008">
    <property type="protein sequence ID" value="KAG6512223.1"/>
    <property type="molecule type" value="Genomic_DNA"/>
</dbReference>
<feature type="binding site" evidence="16">
    <location>
        <position position="75"/>
    </location>
    <ligand>
        <name>Ca(2+)</name>
        <dbReference type="ChEBI" id="CHEBI:29108"/>
        <label>1</label>
    </ligand>
</feature>
<feature type="binding site" evidence="15">
    <location>
        <position position="171"/>
    </location>
    <ligand>
        <name>substrate</name>
    </ligand>
</feature>
<feature type="binding site" evidence="16">
    <location>
        <position position="252"/>
    </location>
    <ligand>
        <name>Ca(2+)</name>
        <dbReference type="ChEBI" id="CHEBI:29108"/>
        <label>2</label>
    </ligand>
</feature>
<feature type="disulfide bond" evidence="18">
    <location>
        <begin position="76"/>
        <end position="81"/>
    </location>
</feature>
<evidence type="ECO:0000256" key="10">
    <source>
        <dbReference type="ARBA" id="ARBA00023004"/>
    </source>
</evidence>
<feature type="disulfide bond" evidence="18">
    <location>
        <begin position="130"/>
        <end position="328"/>
    </location>
</feature>
<evidence type="ECO:0000256" key="19">
    <source>
        <dbReference type="SAM" id="SignalP"/>
    </source>
</evidence>
<comment type="caution">
    <text evidence="21">The sequence shown here is derived from an EMBL/GenBank/DDBJ whole genome shotgun (WGS) entry which is preliminary data.</text>
</comment>
<evidence type="ECO:0000256" key="8">
    <source>
        <dbReference type="ARBA" id="ARBA00022837"/>
    </source>
</evidence>
<feature type="binding site" evidence="16">
    <location>
        <position position="84"/>
    </location>
    <ligand>
        <name>Ca(2+)</name>
        <dbReference type="ChEBI" id="CHEBI:29108"/>
        <label>1</label>
    </ligand>
</feature>
<proteinExistence type="inferred from homology"/>
<dbReference type="PROSITE" id="PS51257">
    <property type="entry name" value="PROKAR_LIPOPROTEIN"/>
    <property type="match status" value="1"/>
</dbReference>
<dbReference type="FunFam" id="1.10.420.10:FF:000006">
    <property type="entry name" value="Peroxidase"/>
    <property type="match status" value="1"/>
</dbReference>
<evidence type="ECO:0000256" key="18">
    <source>
        <dbReference type="PIRSR" id="PIRSR600823-5"/>
    </source>
</evidence>
<comment type="function">
    <text evidence="2">Removal of H(2)O(2), oxidation of toxic reductants, biosynthesis and degradation of lignin, suberization, auxin catabolism, response to environmental stresses such as wounding, pathogen attack and oxidative stress. These functions might be dependent on each isozyme/isoform in each plant tissue.</text>
</comment>
<dbReference type="Proteomes" id="UP000734854">
    <property type="component" value="Unassembled WGS sequence"/>
</dbReference>
<comment type="catalytic activity">
    <reaction evidence="1">
        <text>2 a phenolic donor + H2O2 = 2 a phenolic radical donor + 2 H2O</text>
        <dbReference type="Rhea" id="RHEA:56136"/>
        <dbReference type="ChEBI" id="CHEBI:15377"/>
        <dbReference type="ChEBI" id="CHEBI:16240"/>
        <dbReference type="ChEBI" id="CHEBI:139520"/>
        <dbReference type="ChEBI" id="CHEBI:139521"/>
        <dbReference type="EC" id="1.11.1.7"/>
    </reaction>
</comment>
<evidence type="ECO:0000256" key="13">
    <source>
        <dbReference type="ARBA" id="ARBA00023324"/>
    </source>
</evidence>
<comment type="cofactor">
    <cofactor evidence="16">
        <name>Ca(2+)</name>
        <dbReference type="ChEBI" id="CHEBI:29108"/>
    </cofactor>
    <text evidence="16">Binds 2 calcium ions per subunit.</text>
</comment>
<evidence type="ECO:0000256" key="11">
    <source>
        <dbReference type="ARBA" id="ARBA00023157"/>
    </source>
</evidence>
<gene>
    <name evidence="21" type="ORF">ZIOFF_030319</name>
</gene>
<dbReference type="GO" id="GO:0042744">
    <property type="term" value="P:hydrogen peroxide catabolic process"/>
    <property type="evidence" value="ECO:0007669"/>
    <property type="project" value="UniProtKB-KW"/>
</dbReference>
<feature type="domain" description="Plant heme peroxidase family profile" evidence="20">
    <location>
        <begin position="33"/>
        <end position="332"/>
    </location>
</feature>
<evidence type="ECO:0000256" key="9">
    <source>
        <dbReference type="ARBA" id="ARBA00023002"/>
    </source>
</evidence>
<keyword evidence="11 18" id="KW-1015">Disulfide bond</keyword>
<feature type="binding site" description="axial binding residue" evidence="16">
    <location>
        <position position="201"/>
    </location>
    <ligand>
        <name>heme b</name>
        <dbReference type="ChEBI" id="CHEBI:60344"/>
    </ligand>
    <ligandPart>
        <name>Fe</name>
        <dbReference type="ChEBI" id="CHEBI:18248"/>
    </ligandPart>
</feature>
<evidence type="ECO:0000256" key="1">
    <source>
        <dbReference type="ARBA" id="ARBA00000189"/>
    </source>
</evidence>
<dbReference type="GO" id="GO:0046872">
    <property type="term" value="F:metal ion binding"/>
    <property type="evidence" value="ECO:0007669"/>
    <property type="project" value="UniProtKB-KW"/>
</dbReference>
<dbReference type="GO" id="GO:0006979">
    <property type="term" value="P:response to oxidative stress"/>
    <property type="evidence" value="ECO:0007669"/>
    <property type="project" value="InterPro"/>
</dbReference>
<dbReference type="OrthoDB" id="2113341at2759"/>
<name>A0A8J5GQS4_ZINOF</name>
<evidence type="ECO:0000256" key="2">
    <source>
        <dbReference type="ARBA" id="ARBA00002322"/>
    </source>
</evidence>
<keyword evidence="5" id="KW-0575">Peroxidase</keyword>
<evidence type="ECO:0000313" key="22">
    <source>
        <dbReference type="Proteomes" id="UP000734854"/>
    </source>
</evidence>
<reference evidence="21 22" key="1">
    <citation type="submission" date="2020-08" db="EMBL/GenBank/DDBJ databases">
        <title>Plant Genome Project.</title>
        <authorList>
            <person name="Zhang R.-G."/>
        </authorList>
    </citation>
    <scope>NUCLEOTIDE SEQUENCE [LARGE SCALE GENOMIC DNA]</scope>
    <source>
        <tissue evidence="21">Rhizome</tissue>
    </source>
</reference>
<evidence type="ECO:0000259" key="20">
    <source>
        <dbReference type="PROSITE" id="PS50873"/>
    </source>
</evidence>
<keyword evidence="13" id="KW-0376">Hydrogen peroxide</keyword>
<evidence type="ECO:0000256" key="7">
    <source>
        <dbReference type="ARBA" id="ARBA00022723"/>
    </source>
</evidence>
<evidence type="ECO:0000256" key="12">
    <source>
        <dbReference type="ARBA" id="ARBA00023180"/>
    </source>
</evidence>
<dbReference type="PANTHER" id="PTHR31517:SF84">
    <property type="entry name" value="PEROXIDASE"/>
    <property type="match status" value="1"/>
</dbReference>
<dbReference type="EC" id="1.11.1.7" evidence="4"/>
<evidence type="ECO:0000256" key="3">
    <source>
        <dbReference type="ARBA" id="ARBA00006873"/>
    </source>
</evidence>
<feature type="site" description="Transition state stabilizer" evidence="17">
    <location>
        <position position="70"/>
    </location>
</feature>
<evidence type="ECO:0000313" key="21">
    <source>
        <dbReference type="EMBL" id="KAG6512223.1"/>
    </source>
</evidence>
<dbReference type="InterPro" id="IPR019794">
    <property type="entry name" value="Peroxidases_AS"/>
</dbReference>
<keyword evidence="9" id="KW-0560">Oxidoreductase</keyword>
<feature type="binding site" evidence="16">
    <location>
        <position position="82"/>
    </location>
    <ligand>
        <name>Ca(2+)</name>
        <dbReference type="ChEBI" id="CHEBI:29108"/>
        <label>1</label>
    </ligand>
</feature>
<sequence length="332" mass="35211">MASCGRSTMAAFASVAVYSCMALCLMSTAVAAQLRVGFYSYTCPTAETLIRQTFNDSVQQTDDIGADLLRMHFHDCFVRGCDGSVLIASANGNTAEKDAEINQTIEEEAFQVVDNAKAKLEAACPGVVSCADILAFIARDSIAHYGGGFYNVPAGRRDGRISIASDTSELPGSDLRLGQLTQNFARKGLTQADMITLSGAHTIGIAHCSAFASRLYNSSSSSGVDPTLDAAYAAQLKQQCPTAGSDTEVQMDPPSELGFDNSYYQGILRHKGLFTSDQTLVSTPAAAAQVNLFARNSAIFTRRFAAAMVRMGSIGVLTGSNGEIRTNCRVPN</sequence>
<feature type="disulfide bond" evidence="18">
    <location>
        <begin position="208"/>
        <end position="240"/>
    </location>
</feature>
<evidence type="ECO:0000256" key="17">
    <source>
        <dbReference type="PIRSR" id="PIRSR600823-4"/>
    </source>
</evidence>
<evidence type="ECO:0000256" key="14">
    <source>
        <dbReference type="PIRSR" id="PIRSR600823-1"/>
    </source>
</evidence>
<dbReference type="FunFam" id="1.10.520.10:FF:000008">
    <property type="entry name" value="Peroxidase"/>
    <property type="match status" value="1"/>
</dbReference>
<feature type="active site" description="Proton acceptor" evidence="14">
    <location>
        <position position="74"/>
    </location>
</feature>
<protein>
    <recommendedName>
        <fullName evidence="4">peroxidase</fullName>
        <ecNumber evidence="4">1.11.1.7</ecNumber>
    </recommendedName>
</protein>
<dbReference type="PANTHER" id="PTHR31517">
    <property type="match status" value="1"/>
</dbReference>
<organism evidence="21 22">
    <name type="scientific">Zingiber officinale</name>
    <name type="common">Ginger</name>
    <name type="synonym">Amomum zingiber</name>
    <dbReference type="NCBI Taxonomy" id="94328"/>
    <lineage>
        <taxon>Eukaryota</taxon>
        <taxon>Viridiplantae</taxon>
        <taxon>Streptophyta</taxon>
        <taxon>Embryophyta</taxon>
        <taxon>Tracheophyta</taxon>
        <taxon>Spermatophyta</taxon>
        <taxon>Magnoliopsida</taxon>
        <taxon>Liliopsida</taxon>
        <taxon>Zingiberales</taxon>
        <taxon>Zingiberaceae</taxon>
        <taxon>Zingiber</taxon>
    </lineage>
</organism>
<feature type="binding site" evidence="16">
    <location>
        <position position="78"/>
    </location>
    <ligand>
        <name>Ca(2+)</name>
        <dbReference type="ChEBI" id="CHEBI:29108"/>
        <label>1</label>
    </ligand>
</feature>
<keyword evidence="12" id="KW-0325">Glycoprotein</keyword>
<feature type="binding site" evidence="16">
    <location>
        <position position="202"/>
    </location>
    <ligand>
        <name>Ca(2+)</name>
        <dbReference type="ChEBI" id="CHEBI:29108"/>
        <label>2</label>
    </ligand>
</feature>
<feature type="binding site" evidence="16">
    <location>
        <position position="80"/>
    </location>
    <ligand>
        <name>Ca(2+)</name>
        <dbReference type="ChEBI" id="CHEBI:29108"/>
        <label>1</label>
    </ligand>
</feature>
<keyword evidence="8 16" id="KW-0106">Calcium</keyword>
<feature type="chain" id="PRO_5035181562" description="peroxidase" evidence="19">
    <location>
        <begin position="32"/>
        <end position="332"/>
    </location>
</feature>
<evidence type="ECO:0000256" key="15">
    <source>
        <dbReference type="PIRSR" id="PIRSR600823-2"/>
    </source>
</evidence>
<feature type="binding site" evidence="16">
    <location>
        <position position="260"/>
    </location>
    <ligand>
        <name>Ca(2+)</name>
        <dbReference type="ChEBI" id="CHEBI:29108"/>
        <label>2</label>
    </ligand>
</feature>
<keyword evidence="10 16" id="KW-0408">Iron</keyword>
<dbReference type="InterPro" id="IPR002016">
    <property type="entry name" value="Haem_peroxidase"/>
</dbReference>
<feature type="binding site" evidence="16">
    <location>
        <position position="96"/>
    </location>
    <ligand>
        <name>Ca(2+)</name>
        <dbReference type="ChEBI" id="CHEBI:29108"/>
        <label>1</label>
    </ligand>
</feature>
<accession>A0A8J5GQS4</accession>
<evidence type="ECO:0000256" key="6">
    <source>
        <dbReference type="ARBA" id="ARBA00022617"/>
    </source>
</evidence>
<evidence type="ECO:0000256" key="4">
    <source>
        <dbReference type="ARBA" id="ARBA00012313"/>
    </source>
</evidence>
<keyword evidence="19" id="KW-0732">Signal</keyword>
<comment type="cofactor">
    <cofactor evidence="16">
        <name>heme b</name>
        <dbReference type="ChEBI" id="CHEBI:60344"/>
    </cofactor>
    <text evidence="16">Binds 1 heme b (iron(II)-protoporphyrin IX) group per subunit.</text>
</comment>
<dbReference type="PROSITE" id="PS50873">
    <property type="entry name" value="PEROXIDASE_4"/>
    <property type="match status" value="1"/>
</dbReference>
<keyword evidence="6" id="KW-0349">Heme</keyword>
<feature type="disulfide bond" evidence="18">
    <location>
        <begin position="43"/>
        <end position="124"/>
    </location>
</feature>
<keyword evidence="22" id="KW-1185">Reference proteome</keyword>
<dbReference type="InterPro" id="IPR000823">
    <property type="entry name" value="Peroxidase_pln"/>
</dbReference>
<evidence type="ECO:0000256" key="5">
    <source>
        <dbReference type="ARBA" id="ARBA00022559"/>
    </source>
</evidence>
<evidence type="ECO:0000256" key="16">
    <source>
        <dbReference type="PIRSR" id="PIRSR600823-3"/>
    </source>
</evidence>
<feature type="signal peptide" evidence="19">
    <location>
        <begin position="1"/>
        <end position="31"/>
    </location>
</feature>
<dbReference type="GO" id="GO:0020037">
    <property type="term" value="F:heme binding"/>
    <property type="evidence" value="ECO:0007669"/>
    <property type="project" value="InterPro"/>
</dbReference>
<dbReference type="PROSITE" id="PS00435">
    <property type="entry name" value="PEROXIDASE_1"/>
    <property type="match status" value="1"/>
</dbReference>
<dbReference type="Pfam" id="PF00141">
    <property type="entry name" value="peroxidase"/>
    <property type="match status" value="1"/>
</dbReference>
<dbReference type="InterPro" id="IPR033905">
    <property type="entry name" value="Secretory_peroxidase"/>
</dbReference>
<dbReference type="AlphaFoldDB" id="A0A8J5GQS4"/>
<keyword evidence="7 16" id="KW-0479">Metal-binding</keyword>
<dbReference type="InterPro" id="IPR019793">
    <property type="entry name" value="Peroxidases_heam-ligand_BS"/>
</dbReference>
<dbReference type="PROSITE" id="PS00436">
    <property type="entry name" value="PEROXIDASE_2"/>
    <property type="match status" value="1"/>
</dbReference>
<comment type="similarity">
    <text evidence="3">Belongs to the peroxidase family. Ascorbate peroxidase subfamily.</text>
</comment>
<dbReference type="GO" id="GO:0140825">
    <property type="term" value="F:lactoperoxidase activity"/>
    <property type="evidence" value="ECO:0007669"/>
    <property type="project" value="UniProtKB-EC"/>
</dbReference>
<dbReference type="CDD" id="cd00693">
    <property type="entry name" value="secretory_peroxidase"/>
    <property type="match status" value="1"/>
</dbReference>